<evidence type="ECO:0000313" key="1">
    <source>
        <dbReference type="EMBL" id="KDR16668.1"/>
    </source>
</evidence>
<proteinExistence type="predicted"/>
<organism evidence="1 2">
    <name type="scientific">Zootermopsis nevadensis</name>
    <name type="common">Dampwood termite</name>
    <dbReference type="NCBI Taxonomy" id="136037"/>
    <lineage>
        <taxon>Eukaryota</taxon>
        <taxon>Metazoa</taxon>
        <taxon>Ecdysozoa</taxon>
        <taxon>Arthropoda</taxon>
        <taxon>Hexapoda</taxon>
        <taxon>Insecta</taxon>
        <taxon>Pterygota</taxon>
        <taxon>Neoptera</taxon>
        <taxon>Polyneoptera</taxon>
        <taxon>Dictyoptera</taxon>
        <taxon>Blattodea</taxon>
        <taxon>Blattoidea</taxon>
        <taxon>Termitoidae</taxon>
        <taxon>Termopsidae</taxon>
        <taxon>Zootermopsis</taxon>
    </lineage>
</organism>
<sequence>MPAHLYILRLIIPMISDDEFRLWGTLHLALSSSPVPFHVLGPKRFSRFLLLNTLYVNRTDFSVLNLRHCVTFSGMLEDHPLSAIRDYPSYVKATLKKPHFEVTRDLHRH</sequence>
<protein>
    <submittedName>
        <fullName evidence="1">Uncharacterized protein</fullName>
    </submittedName>
</protein>
<keyword evidence="2" id="KW-1185">Reference proteome</keyword>
<accession>A0A067RD11</accession>
<reference evidence="1 2" key="1">
    <citation type="journal article" date="2014" name="Nat. Commun.">
        <title>Molecular traces of alternative social organization in a termite genome.</title>
        <authorList>
            <person name="Terrapon N."/>
            <person name="Li C."/>
            <person name="Robertson H.M."/>
            <person name="Ji L."/>
            <person name="Meng X."/>
            <person name="Booth W."/>
            <person name="Chen Z."/>
            <person name="Childers C.P."/>
            <person name="Glastad K.M."/>
            <person name="Gokhale K."/>
            <person name="Gowin J."/>
            <person name="Gronenberg W."/>
            <person name="Hermansen R.A."/>
            <person name="Hu H."/>
            <person name="Hunt B.G."/>
            <person name="Huylmans A.K."/>
            <person name="Khalil S.M."/>
            <person name="Mitchell R.D."/>
            <person name="Munoz-Torres M.C."/>
            <person name="Mustard J.A."/>
            <person name="Pan H."/>
            <person name="Reese J.T."/>
            <person name="Scharf M.E."/>
            <person name="Sun F."/>
            <person name="Vogel H."/>
            <person name="Xiao J."/>
            <person name="Yang W."/>
            <person name="Yang Z."/>
            <person name="Yang Z."/>
            <person name="Zhou J."/>
            <person name="Zhu J."/>
            <person name="Brent C.S."/>
            <person name="Elsik C.G."/>
            <person name="Goodisman M.A."/>
            <person name="Liberles D.A."/>
            <person name="Roe R.M."/>
            <person name="Vargo E.L."/>
            <person name="Vilcinskas A."/>
            <person name="Wang J."/>
            <person name="Bornberg-Bauer E."/>
            <person name="Korb J."/>
            <person name="Zhang G."/>
            <person name="Liebig J."/>
        </authorList>
    </citation>
    <scope>NUCLEOTIDE SEQUENCE [LARGE SCALE GENOMIC DNA]</scope>
    <source>
        <tissue evidence="1">Whole organism</tissue>
    </source>
</reference>
<evidence type="ECO:0000313" key="2">
    <source>
        <dbReference type="Proteomes" id="UP000027135"/>
    </source>
</evidence>
<gene>
    <name evidence="1" type="ORF">L798_08941</name>
</gene>
<name>A0A067RD11_ZOONE</name>
<dbReference type="AlphaFoldDB" id="A0A067RD11"/>
<dbReference type="Proteomes" id="UP000027135">
    <property type="component" value="Unassembled WGS sequence"/>
</dbReference>
<dbReference type="EMBL" id="KK852780">
    <property type="protein sequence ID" value="KDR16668.1"/>
    <property type="molecule type" value="Genomic_DNA"/>
</dbReference>
<dbReference type="InParanoid" id="A0A067RD11"/>